<evidence type="ECO:0000256" key="6">
    <source>
        <dbReference type="SAM" id="MobiDB-lite"/>
    </source>
</evidence>
<evidence type="ECO:0000256" key="2">
    <source>
        <dbReference type="ARBA" id="ARBA00011344"/>
    </source>
</evidence>
<protein>
    <submittedName>
        <fullName evidence="10">Sigma-70 family RNA polymerase sigma factor</fullName>
    </submittedName>
</protein>
<dbReference type="Gene3D" id="1.10.1740.10">
    <property type="match status" value="1"/>
</dbReference>
<dbReference type="RefSeq" id="WP_175593258.1">
    <property type="nucleotide sequence ID" value="NZ_JABWGN010000012.1"/>
</dbReference>
<dbReference type="Gene3D" id="3.10.450.50">
    <property type="match status" value="1"/>
</dbReference>
<proteinExistence type="inferred from homology"/>
<dbReference type="PANTHER" id="PTHR43133:SF65">
    <property type="entry name" value="ECF RNA POLYMERASE SIGMA FACTOR SIGG"/>
    <property type="match status" value="1"/>
</dbReference>
<dbReference type="SUPFAM" id="SSF88946">
    <property type="entry name" value="Sigma2 domain of RNA polymerase sigma factors"/>
    <property type="match status" value="1"/>
</dbReference>
<dbReference type="NCBIfam" id="NF006089">
    <property type="entry name" value="PRK08241.1"/>
    <property type="match status" value="1"/>
</dbReference>
<name>A0A7Y6ICP2_9ACTN</name>
<evidence type="ECO:0000313" key="11">
    <source>
        <dbReference type="Proteomes" id="UP000586042"/>
    </source>
</evidence>
<dbReference type="InterPro" id="IPR013324">
    <property type="entry name" value="RNA_pol_sigma_r3/r4-like"/>
</dbReference>
<feature type="compositionally biased region" description="Basic residues" evidence="6">
    <location>
        <begin position="7"/>
        <end position="24"/>
    </location>
</feature>
<dbReference type="NCBIfam" id="TIGR02937">
    <property type="entry name" value="sigma70-ECF"/>
    <property type="match status" value="1"/>
</dbReference>
<dbReference type="Proteomes" id="UP000586042">
    <property type="component" value="Unassembled WGS sequence"/>
</dbReference>
<feature type="region of interest" description="Disordered" evidence="6">
    <location>
        <begin position="155"/>
        <end position="178"/>
    </location>
</feature>
<evidence type="ECO:0000256" key="1">
    <source>
        <dbReference type="ARBA" id="ARBA00010641"/>
    </source>
</evidence>
<dbReference type="NCBIfam" id="TIGR02960">
    <property type="entry name" value="SigX5"/>
    <property type="match status" value="1"/>
</dbReference>
<feature type="compositionally biased region" description="Basic and acidic residues" evidence="6">
    <location>
        <begin position="49"/>
        <end position="87"/>
    </location>
</feature>
<reference evidence="10 11" key="1">
    <citation type="submission" date="2020-06" db="EMBL/GenBank/DDBJ databases">
        <title>Nonomuraea sp. SMC257, a novel actinomycete isolated from soil.</title>
        <authorList>
            <person name="Chanama M."/>
        </authorList>
    </citation>
    <scope>NUCLEOTIDE SEQUENCE [LARGE SCALE GENOMIC DNA]</scope>
    <source>
        <strain evidence="10 11">SMC257</strain>
    </source>
</reference>
<feature type="domain" description="SnoaL-like" evidence="9">
    <location>
        <begin position="273"/>
        <end position="369"/>
    </location>
</feature>
<keyword evidence="5" id="KW-0804">Transcription</keyword>
<keyword evidence="3" id="KW-0805">Transcription regulation</keyword>
<feature type="domain" description="RNA polymerase sigma factor 70 region 4 type 2" evidence="8">
    <location>
        <begin position="200"/>
        <end position="252"/>
    </location>
</feature>
<evidence type="ECO:0000256" key="4">
    <source>
        <dbReference type="ARBA" id="ARBA00023082"/>
    </source>
</evidence>
<dbReference type="InterPro" id="IPR014305">
    <property type="entry name" value="RNA_pol_sigma-G_actinobac"/>
</dbReference>
<dbReference type="Pfam" id="PF12680">
    <property type="entry name" value="SnoaL_2"/>
    <property type="match status" value="1"/>
</dbReference>
<comment type="caution">
    <text evidence="10">The sequence shown here is derived from an EMBL/GenBank/DDBJ whole genome shotgun (WGS) entry which is preliminary data.</text>
</comment>
<dbReference type="GO" id="GO:0003677">
    <property type="term" value="F:DNA binding"/>
    <property type="evidence" value="ECO:0007669"/>
    <property type="project" value="InterPro"/>
</dbReference>
<comment type="similarity">
    <text evidence="1">Belongs to the sigma-70 factor family. ECF subfamily.</text>
</comment>
<sequence length="397" mass="44542">MTVSDVRRRRPPIPRPRTRPRGHAHPCSPSVSRQRAPEPLRLAAPHHPRFSDPDQSERTPPRHPPPDHHTHPRRDPHSSRPHDGSVDFEPYRDELVAYCYRMVGSFHEAEDLVQETMLRAWKARDRYDHTRASLRTWMYRIATNTCLTALDKRTRRPLPSGLGTPSDDPGAPLTPALDIPWLQPFPDTRFDPGTRTDMRLALVAAMQNLPPRQRAVLVLRDVLDFTAAEVAAQLDTTVPAVNSALQRARATLANTHGIDEISEPDDPKVRATIERYARAFEAADVPALVRLLTQDAILEMPPVPLWYRGSHHYGLFMRRVFDMRGTGWAVEHLTANGQPALAAYTPEPGGGHRLHTLQVLTITGGLVARNVVFADPAVFRAFDLPERIPAGDFGPGR</sequence>
<evidence type="ECO:0000259" key="8">
    <source>
        <dbReference type="Pfam" id="PF08281"/>
    </source>
</evidence>
<evidence type="ECO:0000259" key="7">
    <source>
        <dbReference type="Pfam" id="PF04542"/>
    </source>
</evidence>
<accession>A0A7Y6ICP2</accession>
<dbReference type="InterPro" id="IPR037401">
    <property type="entry name" value="SnoaL-like"/>
</dbReference>
<evidence type="ECO:0000256" key="5">
    <source>
        <dbReference type="ARBA" id="ARBA00023163"/>
    </source>
</evidence>
<dbReference type="CDD" id="cd06171">
    <property type="entry name" value="Sigma70_r4"/>
    <property type="match status" value="1"/>
</dbReference>
<dbReference type="Pfam" id="PF08281">
    <property type="entry name" value="Sigma70_r4_2"/>
    <property type="match status" value="1"/>
</dbReference>
<evidence type="ECO:0000313" key="10">
    <source>
        <dbReference type="EMBL" id="NUW35834.1"/>
    </source>
</evidence>
<evidence type="ECO:0000259" key="9">
    <source>
        <dbReference type="Pfam" id="PF12680"/>
    </source>
</evidence>
<dbReference type="GO" id="GO:0006352">
    <property type="term" value="P:DNA-templated transcription initiation"/>
    <property type="evidence" value="ECO:0007669"/>
    <property type="project" value="InterPro"/>
</dbReference>
<keyword evidence="11" id="KW-1185">Reference proteome</keyword>
<gene>
    <name evidence="10" type="ORF">HTZ77_31095</name>
</gene>
<dbReference type="InterPro" id="IPR039425">
    <property type="entry name" value="RNA_pol_sigma-70-like"/>
</dbReference>
<dbReference type="InterPro" id="IPR014284">
    <property type="entry name" value="RNA_pol_sigma-70_dom"/>
</dbReference>
<dbReference type="Pfam" id="PF04542">
    <property type="entry name" value="Sigma70_r2"/>
    <property type="match status" value="1"/>
</dbReference>
<dbReference type="InterPro" id="IPR007627">
    <property type="entry name" value="RNA_pol_sigma70_r2"/>
</dbReference>
<comment type="subunit">
    <text evidence="2">Interacts transiently with the RNA polymerase catalytic core formed by RpoA, RpoB, RpoC and RpoZ (2 alpha, 1 beta, 1 beta' and 1 omega subunit) to form the RNA polymerase holoenzyme that can initiate transcription.</text>
</comment>
<dbReference type="InterPro" id="IPR036388">
    <property type="entry name" value="WH-like_DNA-bd_sf"/>
</dbReference>
<dbReference type="EMBL" id="JABWGN010000012">
    <property type="protein sequence ID" value="NUW35834.1"/>
    <property type="molecule type" value="Genomic_DNA"/>
</dbReference>
<dbReference type="SUPFAM" id="SSF88659">
    <property type="entry name" value="Sigma3 and sigma4 domains of RNA polymerase sigma factors"/>
    <property type="match status" value="1"/>
</dbReference>
<organism evidence="10 11">
    <name type="scientific">Nonomuraea montanisoli</name>
    <dbReference type="NCBI Taxonomy" id="2741721"/>
    <lineage>
        <taxon>Bacteria</taxon>
        <taxon>Bacillati</taxon>
        <taxon>Actinomycetota</taxon>
        <taxon>Actinomycetes</taxon>
        <taxon>Streptosporangiales</taxon>
        <taxon>Streptosporangiaceae</taxon>
        <taxon>Nonomuraea</taxon>
    </lineage>
</organism>
<dbReference type="GO" id="GO:0016987">
    <property type="term" value="F:sigma factor activity"/>
    <property type="evidence" value="ECO:0007669"/>
    <property type="project" value="UniProtKB-KW"/>
</dbReference>
<dbReference type="SUPFAM" id="SSF54427">
    <property type="entry name" value="NTF2-like"/>
    <property type="match status" value="1"/>
</dbReference>
<dbReference type="InterPro" id="IPR013249">
    <property type="entry name" value="RNA_pol_sigma70_r4_t2"/>
</dbReference>
<dbReference type="InterPro" id="IPR013325">
    <property type="entry name" value="RNA_pol_sigma_r2"/>
</dbReference>
<keyword evidence="4" id="KW-0731">Sigma factor</keyword>
<evidence type="ECO:0000256" key="3">
    <source>
        <dbReference type="ARBA" id="ARBA00023015"/>
    </source>
</evidence>
<dbReference type="Gene3D" id="1.10.10.10">
    <property type="entry name" value="Winged helix-like DNA-binding domain superfamily/Winged helix DNA-binding domain"/>
    <property type="match status" value="1"/>
</dbReference>
<dbReference type="AlphaFoldDB" id="A0A7Y6ICP2"/>
<dbReference type="InterPro" id="IPR032710">
    <property type="entry name" value="NTF2-like_dom_sf"/>
</dbReference>
<dbReference type="PANTHER" id="PTHR43133">
    <property type="entry name" value="RNA POLYMERASE ECF-TYPE SIGMA FACTO"/>
    <property type="match status" value="1"/>
</dbReference>
<feature type="region of interest" description="Disordered" evidence="6">
    <location>
        <begin position="1"/>
        <end position="87"/>
    </location>
</feature>
<feature type="domain" description="RNA polymerase sigma-70 region 2" evidence="7">
    <location>
        <begin position="88"/>
        <end position="156"/>
    </location>
</feature>